<dbReference type="Proteomes" id="UP000270296">
    <property type="component" value="Unassembled WGS sequence"/>
</dbReference>
<evidence type="ECO:0000313" key="4">
    <source>
        <dbReference type="WBParaSite" id="SBAD_0000585901-mRNA-1"/>
    </source>
</evidence>
<gene>
    <name evidence="2" type="ORF">SBAD_LOCUS5636</name>
</gene>
<feature type="region of interest" description="Disordered" evidence="1">
    <location>
        <begin position="16"/>
        <end position="78"/>
    </location>
</feature>
<dbReference type="WBParaSite" id="SBAD_0000585901-mRNA-1">
    <property type="protein sequence ID" value="SBAD_0000585901-mRNA-1"/>
    <property type="gene ID" value="SBAD_0000585901"/>
</dbReference>
<organism evidence="4">
    <name type="scientific">Soboliphyme baturini</name>
    <dbReference type="NCBI Taxonomy" id="241478"/>
    <lineage>
        <taxon>Eukaryota</taxon>
        <taxon>Metazoa</taxon>
        <taxon>Ecdysozoa</taxon>
        <taxon>Nematoda</taxon>
        <taxon>Enoplea</taxon>
        <taxon>Dorylaimia</taxon>
        <taxon>Dioctophymatida</taxon>
        <taxon>Dioctophymatoidea</taxon>
        <taxon>Soboliphymatidae</taxon>
        <taxon>Soboliphyme</taxon>
    </lineage>
</organism>
<proteinExistence type="predicted"/>
<evidence type="ECO:0000256" key="1">
    <source>
        <dbReference type="SAM" id="MobiDB-lite"/>
    </source>
</evidence>
<accession>A0A183IPT9</accession>
<dbReference type="AlphaFoldDB" id="A0A183IPT9"/>
<evidence type="ECO:0000313" key="3">
    <source>
        <dbReference type="Proteomes" id="UP000270296"/>
    </source>
</evidence>
<protein>
    <submittedName>
        <fullName evidence="4">HABP4_PAI-RBP1 domain-containing protein</fullName>
    </submittedName>
</protein>
<keyword evidence="3" id="KW-1185">Reference proteome</keyword>
<dbReference type="EMBL" id="UZAM01009135">
    <property type="protein sequence ID" value="VDP07841.1"/>
    <property type="molecule type" value="Genomic_DNA"/>
</dbReference>
<evidence type="ECO:0000313" key="2">
    <source>
        <dbReference type="EMBL" id="VDP07841.1"/>
    </source>
</evidence>
<reference evidence="4" key="1">
    <citation type="submission" date="2016-06" db="UniProtKB">
        <authorList>
            <consortium name="WormBaseParasite"/>
        </authorList>
    </citation>
    <scope>IDENTIFICATION</scope>
</reference>
<name>A0A183IPT9_9BILA</name>
<sequence>MSKKIQKEVDVTYVIGGDRGKPTGMPRFRRDTSKRGYVTQRHAKTASSSASDVRAGTPEQREERSRGFALTPNHKDDV</sequence>
<reference evidence="2 3" key="2">
    <citation type="submission" date="2018-11" db="EMBL/GenBank/DDBJ databases">
        <authorList>
            <consortium name="Pathogen Informatics"/>
        </authorList>
    </citation>
    <scope>NUCLEOTIDE SEQUENCE [LARGE SCALE GENOMIC DNA]</scope>
</reference>